<evidence type="ECO:0000256" key="1">
    <source>
        <dbReference type="SAM" id="MobiDB-lite"/>
    </source>
</evidence>
<proteinExistence type="predicted"/>
<accession>R9LPL1</accession>
<evidence type="ECO:0000313" key="3">
    <source>
        <dbReference type="Proteomes" id="UP000019598"/>
    </source>
</evidence>
<evidence type="ECO:0000313" key="2">
    <source>
        <dbReference type="EMBL" id="EOS57662.1"/>
    </source>
</evidence>
<dbReference type="EMBL" id="ASSZ01000011">
    <property type="protein sequence ID" value="EOS57662.1"/>
    <property type="molecule type" value="Genomic_DNA"/>
</dbReference>
<dbReference type="PATRIC" id="fig|1235795.3.peg.666"/>
<feature type="region of interest" description="Disordered" evidence="1">
    <location>
        <begin position="464"/>
        <end position="486"/>
    </location>
</feature>
<protein>
    <submittedName>
        <fullName evidence="2">Uncharacterized protein</fullName>
    </submittedName>
</protein>
<dbReference type="HOGENOM" id="CLU_513721_0_0_9"/>
<sequence length="530" mass="56062">MARDDNDKLEVEIDDRDIDRTAKKLRNLDKLLQQTHRRAALLGKSRIKPALTLDDRFTSAAQKVEDTLRRLHRTTVQPTVNFSDRVTGDALKLRAYLTALTVTPWQVSAAGVDWEAVVGDSFTDWISSEGKSTLKRISAAIGNALVITGKLANSVLNPGSHGMSKENSPVPEQPERKGFLEKTVGSLFEFTNTVRKDVAKDYTKEGTKELMDKYILKKDEKDKKITVECKCRVTCYCNCGAGGGGYISGTGPGRKRTGRAARGARTRSTVVTQVQLPKPKPSSGGGLKGSLKKIGVGLLLSTGGDLLAGSGLPELITKGAGKVDQFGAKLLGKAGGLIGKIGKGIKLPGPLGLLSNASAIASADNNKDRLKATTSAVVSSIGGLIGGALGSIIPFAGTAVGATLGSMGGDFLGNHLGGWIYNLYSKKKEPADKKATPKPDSLSVKDTLGLSAIPQMAPSLAGINPYAGNVSRQQDDAQKKASPPSQINVSLSQGAINLTVNKDEINYDELAKAAGWKIANEVRFAMQNLK</sequence>
<reference evidence="2 3" key="1">
    <citation type="submission" date="2013-04" db="EMBL/GenBank/DDBJ databases">
        <title>The Genome Sequence of Paenibacillus barengoltzii G22.</title>
        <authorList>
            <consortium name="The Broad Institute Genomics Platform"/>
            <consortium name="The Broad Institute Genome Sequencing Center for Infectious Disease"/>
            <person name="Earl A."/>
            <person name="Xavier R."/>
            <person name="Elson C."/>
            <person name="Duck W."/>
            <person name="Walker B."/>
            <person name="Young S."/>
            <person name="Zeng Q."/>
            <person name="Gargeya S."/>
            <person name="Fitzgerald M."/>
            <person name="Haas B."/>
            <person name="Abouelleil A."/>
            <person name="Allen A.W."/>
            <person name="Alvarado L."/>
            <person name="Arachchi H.M."/>
            <person name="Berlin A.M."/>
            <person name="Chapman S.B."/>
            <person name="Gainer-Dewar J."/>
            <person name="Goldberg J."/>
            <person name="Griggs A."/>
            <person name="Gujja S."/>
            <person name="Hansen M."/>
            <person name="Howarth C."/>
            <person name="Imamovic A."/>
            <person name="Ireland A."/>
            <person name="Larimer J."/>
            <person name="McCowan C."/>
            <person name="Murphy C."/>
            <person name="Pearson M."/>
            <person name="Poon T.W."/>
            <person name="Priest M."/>
            <person name="Roberts A."/>
            <person name="Saif S."/>
            <person name="Shea T."/>
            <person name="Sisk P."/>
            <person name="Sykes S."/>
            <person name="Wortman J."/>
            <person name="Nusbaum C."/>
            <person name="Birren B."/>
        </authorList>
    </citation>
    <scope>NUCLEOTIDE SEQUENCE [LARGE SCALE GENOMIC DNA]</scope>
    <source>
        <strain evidence="2 3">G22</strain>
    </source>
</reference>
<comment type="caution">
    <text evidence="2">The sequence shown here is derived from an EMBL/GenBank/DDBJ whole genome shotgun (WGS) entry which is preliminary data.</text>
</comment>
<dbReference type="RefSeq" id="WP_016311287.1">
    <property type="nucleotide sequence ID" value="NZ_KE159652.1"/>
</dbReference>
<name>R9LPL1_9BACL</name>
<dbReference type="GeneID" id="43343770"/>
<organism evidence="2 3">
    <name type="scientific">Paenibacillus barengoltzii G22</name>
    <dbReference type="NCBI Taxonomy" id="1235795"/>
    <lineage>
        <taxon>Bacteria</taxon>
        <taxon>Bacillati</taxon>
        <taxon>Bacillota</taxon>
        <taxon>Bacilli</taxon>
        <taxon>Bacillales</taxon>
        <taxon>Paenibacillaceae</taxon>
        <taxon>Paenibacillus</taxon>
    </lineage>
</organism>
<dbReference type="OrthoDB" id="2576600at2"/>
<dbReference type="AlphaFoldDB" id="R9LPL1"/>
<dbReference type="Proteomes" id="UP000019598">
    <property type="component" value="Unassembled WGS sequence"/>
</dbReference>
<dbReference type="STRING" id="1235795.C812_00707"/>
<gene>
    <name evidence="2" type="ORF">C812_00707</name>
</gene>